<protein>
    <submittedName>
        <fullName evidence="10">Dihydroxy-acid dehydratase</fullName>
        <ecNumber evidence="10">4.2.1.9</ecNumber>
    </submittedName>
</protein>
<keyword evidence="7" id="KW-0100">Branched-chain amino acid biosynthesis</keyword>
<proteinExistence type="inferred from homology"/>
<reference evidence="10 11" key="1">
    <citation type="submission" date="2017-11" db="EMBL/GenBank/DDBJ databases">
        <title>Evolution of Phototrophy in the Chloroflexi Phylum Driven by Horizontal Gene Transfer.</title>
        <authorList>
            <person name="Ward L.M."/>
            <person name="Hemp J."/>
            <person name="Shih P.M."/>
            <person name="Mcglynn S.E."/>
            <person name="Fischer W."/>
        </authorList>
    </citation>
    <scope>NUCLEOTIDE SEQUENCE [LARGE SCALE GENOMIC DNA]</scope>
    <source>
        <strain evidence="10">JP3_13</strain>
    </source>
</reference>
<evidence type="ECO:0000259" key="8">
    <source>
        <dbReference type="Pfam" id="PF00920"/>
    </source>
</evidence>
<organism evidence="10 11">
    <name type="scientific">Candidatus Thermofonsia Clade 1 bacterium</name>
    <dbReference type="NCBI Taxonomy" id="2364210"/>
    <lineage>
        <taxon>Bacteria</taxon>
        <taxon>Bacillati</taxon>
        <taxon>Chloroflexota</taxon>
        <taxon>Candidatus Thermofontia</taxon>
        <taxon>Candidatus Thermofonsia Clade 1</taxon>
    </lineage>
</organism>
<sequence length="387" mass="40630">YTKGKLSLEELRAIESAACPGPGACGGQFTANTMATAVEMMGMSPMRSAGVPAVDPEKEEVAYRAGQLIIEMIAADRRPSQIVTRQSIENAVRSIAATGGSTNGVLHMLAIAREAGVPLTLEDIHQLSESTPLLCDLKPSGRFVATDMTRAGGIPLLAKRLLEGGYLHGDCLTVTGKTIAEEAATAQETPNQEVIRPLSNPIKPTGGLVILRGNLAPDGAVVKLFGYERLTHRGRARVFDSEAEALQAVYNNQIEAGDVVVIRYEGPVGGPGMQEMLAVTAAIAGAGLGNSVALITDGRFSGATRGLMIGHVAPEAALGGPIGLLREGDIISIDVPARQVNVELSEAELAERRAAWRAPAPRYQQGVFAKYARLVQSAAEGAVTHLR</sequence>
<dbReference type="InterPro" id="IPR037237">
    <property type="entry name" value="IlvD/EDD_N"/>
</dbReference>
<feature type="domain" description="Dihydroxy-acid/6-phosphogluconate dehydratase C-terminal" evidence="9">
    <location>
        <begin position="193"/>
        <end position="382"/>
    </location>
</feature>
<dbReference type="Pfam" id="PF00920">
    <property type="entry name" value="ILVD_EDD_N"/>
    <property type="match status" value="1"/>
</dbReference>
<dbReference type="AlphaFoldDB" id="A0A2M8PA79"/>
<evidence type="ECO:0000313" key="10">
    <source>
        <dbReference type="EMBL" id="PJF34446.1"/>
    </source>
</evidence>
<dbReference type="InterPro" id="IPR056740">
    <property type="entry name" value="ILV_EDD_C"/>
</dbReference>
<dbReference type="PROSITE" id="PS00887">
    <property type="entry name" value="ILVD_EDD_2"/>
    <property type="match status" value="1"/>
</dbReference>
<keyword evidence="3" id="KW-0479">Metal-binding</keyword>
<dbReference type="SUPFAM" id="SSF52016">
    <property type="entry name" value="LeuD/IlvD-like"/>
    <property type="match status" value="1"/>
</dbReference>
<dbReference type="Gene3D" id="3.50.30.80">
    <property type="entry name" value="IlvD/EDD C-terminal domain-like"/>
    <property type="match status" value="1"/>
</dbReference>
<keyword evidence="2" id="KW-0001">2Fe-2S</keyword>
<dbReference type="GO" id="GO:0046872">
    <property type="term" value="F:metal ion binding"/>
    <property type="evidence" value="ECO:0007669"/>
    <property type="project" value="UniProtKB-KW"/>
</dbReference>
<keyword evidence="7" id="KW-0028">Amino-acid biosynthesis</keyword>
<dbReference type="GO" id="GO:0009082">
    <property type="term" value="P:branched-chain amino acid biosynthetic process"/>
    <property type="evidence" value="ECO:0007669"/>
    <property type="project" value="UniProtKB-KW"/>
</dbReference>
<dbReference type="InterPro" id="IPR050165">
    <property type="entry name" value="DHAD_IlvD/Edd"/>
</dbReference>
<evidence type="ECO:0000256" key="2">
    <source>
        <dbReference type="ARBA" id="ARBA00022714"/>
    </source>
</evidence>
<dbReference type="PANTHER" id="PTHR21000:SF5">
    <property type="entry name" value="DIHYDROXY-ACID DEHYDRATASE, MITOCHONDRIAL"/>
    <property type="match status" value="1"/>
</dbReference>
<keyword evidence="6 10" id="KW-0456">Lyase</keyword>
<keyword evidence="5" id="KW-0411">Iron-sulfur</keyword>
<evidence type="ECO:0000256" key="3">
    <source>
        <dbReference type="ARBA" id="ARBA00022723"/>
    </source>
</evidence>
<evidence type="ECO:0000259" key="9">
    <source>
        <dbReference type="Pfam" id="PF24877"/>
    </source>
</evidence>
<evidence type="ECO:0000256" key="1">
    <source>
        <dbReference type="ARBA" id="ARBA00006486"/>
    </source>
</evidence>
<dbReference type="Proteomes" id="UP000229681">
    <property type="component" value="Unassembled WGS sequence"/>
</dbReference>
<accession>A0A2M8PA79</accession>
<gene>
    <name evidence="10" type="ORF">CUN49_15635</name>
</gene>
<dbReference type="EMBL" id="PGTM01000390">
    <property type="protein sequence ID" value="PJF34446.1"/>
    <property type="molecule type" value="Genomic_DNA"/>
</dbReference>
<evidence type="ECO:0000256" key="4">
    <source>
        <dbReference type="ARBA" id="ARBA00023004"/>
    </source>
</evidence>
<evidence type="ECO:0000256" key="7">
    <source>
        <dbReference type="ARBA" id="ARBA00023304"/>
    </source>
</evidence>
<feature type="domain" description="Dihydroxy-acid/6-phosphogluconate dehydratase N-terminal" evidence="8">
    <location>
        <begin position="1"/>
        <end position="181"/>
    </location>
</feature>
<dbReference type="GO" id="GO:0004160">
    <property type="term" value="F:dihydroxy-acid dehydratase activity"/>
    <property type="evidence" value="ECO:0007669"/>
    <property type="project" value="UniProtKB-EC"/>
</dbReference>
<evidence type="ECO:0000313" key="11">
    <source>
        <dbReference type="Proteomes" id="UP000229681"/>
    </source>
</evidence>
<evidence type="ECO:0000256" key="6">
    <source>
        <dbReference type="ARBA" id="ARBA00023239"/>
    </source>
</evidence>
<dbReference type="GO" id="GO:0051537">
    <property type="term" value="F:2 iron, 2 sulfur cluster binding"/>
    <property type="evidence" value="ECO:0007669"/>
    <property type="project" value="UniProtKB-KW"/>
</dbReference>
<dbReference type="PANTHER" id="PTHR21000">
    <property type="entry name" value="DIHYDROXY-ACID DEHYDRATASE DAD"/>
    <property type="match status" value="1"/>
</dbReference>
<comment type="caution">
    <text evidence="10">The sequence shown here is derived from an EMBL/GenBank/DDBJ whole genome shotgun (WGS) entry which is preliminary data.</text>
</comment>
<dbReference type="InterPro" id="IPR042096">
    <property type="entry name" value="Dihydro-acid_dehy_C"/>
</dbReference>
<dbReference type="Pfam" id="PF24877">
    <property type="entry name" value="ILV_EDD_C"/>
    <property type="match status" value="1"/>
</dbReference>
<dbReference type="InterPro" id="IPR020558">
    <property type="entry name" value="DiOHA_6PGluconate_deHydtase_CS"/>
</dbReference>
<dbReference type="InterPro" id="IPR000581">
    <property type="entry name" value="ILV_EDD_N"/>
</dbReference>
<feature type="non-terminal residue" evidence="10">
    <location>
        <position position="1"/>
    </location>
</feature>
<dbReference type="EC" id="4.2.1.9" evidence="10"/>
<keyword evidence="4" id="KW-0408">Iron</keyword>
<comment type="similarity">
    <text evidence="1">Belongs to the IlvD/Edd family.</text>
</comment>
<dbReference type="FunFam" id="3.50.30.80:FF:000001">
    <property type="entry name" value="Dihydroxy-acid dehydratase"/>
    <property type="match status" value="1"/>
</dbReference>
<evidence type="ECO:0000256" key="5">
    <source>
        <dbReference type="ARBA" id="ARBA00023014"/>
    </source>
</evidence>
<dbReference type="SUPFAM" id="SSF143975">
    <property type="entry name" value="IlvD/EDD N-terminal domain-like"/>
    <property type="match status" value="1"/>
</dbReference>
<name>A0A2M8PA79_9CHLR</name>